<proteinExistence type="predicted"/>
<feature type="region of interest" description="Disordered" evidence="5">
    <location>
        <begin position="950"/>
        <end position="981"/>
    </location>
</feature>
<dbReference type="GO" id="GO:0003723">
    <property type="term" value="F:RNA binding"/>
    <property type="evidence" value="ECO:0007669"/>
    <property type="project" value="InterPro"/>
</dbReference>
<feature type="region of interest" description="Disordered" evidence="5">
    <location>
        <begin position="78"/>
        <end position="320"/>
    </location>
</feature>
<feature type="compositionally biased region" description="Basic and acidic residues" evidence="5">
    <location>
        <begin position="590"/>
        <end position="603"/>
    </location>
</feature>
<dbReference type="Proteomes" id="UP000053268">
    <property type="component" value="Unassembled WGS sequence"/>
</dbReference>
<keyword evidence="4" id="KW-0539">Nucleus</keyword>
<dbReference type="InterPro" id="IPR035967">
    <property type="entry name" value="SWAP/Surp_sf"/>
</dbReference>
<comment type="subcellular location">
    <subcellularLocation>
        <location evidence="1">Nucleus</location>
    </subcellularLocation>
</comment>
<feature type="compositionally biased region" description="Basic and acidic residues" evidence="5">
    <location>
        <begin position="80"/>
        <end position="118"/>
    </location>
</feature>
<evidence type="ECO:0000256" key="4">
    <source>
        <dbReference type="ARBA" id="ARBA00023242"/>
    </source>
</evidence>
<feature type="compositionally biased region" description="Pro residues" evidence="5">
    <location>
        <begin position="641"/>
        <end position="650"/>
    </location>
</feature>
<dbReference type="InterPro" id="IPR000467">
    <property type="entry name" value="G_patch_dom"/>
</dbReference>
<dbReference type="PANTHER" id="PTHR23340">
    <property type="entry name" value="ARGININE/SERINE RICH SPLICING FACTOR SF4/14"/>
    <property type="match status" value="1"/>
</dbReference>
<evidence type="ECO:0000256" key="3">
    <source>
        <dbReference type="ARBA" id="ARBA00023187"/>
    </source>
</evidence>
<keyword evidence="8" id="KW-1185">Reference proteome</keyword>
<feature type="region of interest" description="Disordered" evidence="5">
    <location>
        <begin position="563"/>
        <end position="653"/>
    </location>
</feature>
<feature type="compositionally biased region" description="Basic and acidic residues" evidence="5">
    <location>
        <begin position="138"/>
        <end position="147"/>
    </location>
</feature>
<dbReference type="PROSITE" id="PS50174">
    <property type="entry name" value="G_PATCH"/>
    <property type="match status" value="1"/>
</dbReference>
<keyword evidence="3" id="KW-0508">mRNA splicing</keyword>
<dbReference type="SMART" id="SM00443">
    <property type="entry name" value="G_patch"/>
    <property type="match status" value="1"/>
</dbReference>
<dbReference type="GO" id="GO:0008380">
    <property type="term" value="P:RNA splicing"/>
    <property type="evidence" value="ECO:0007669"/>
    <property type="project" value="UniProtKB-KW"/>
</dbReference>
<dbReference type="InterPro" id="IPR040169">
    <property type="entry name" value="SUGP1/2"/>
</dbReference>
<name>A0A194Q8D2_PAPXU</name>
<dbReference type="GO" id="GO:0006397">
    <property type="term" value="P:mRNA processing"/>
    <property type="evidence" value="ECO:0007669"/>
    <property type="project" value="UniProtKB-KW"/>
</dbReference>
<evidence type="ECO:0000313" key="8">
    <source>
        <dbReference type="Proteomes" id="UP000053268"/>
    </source>
</evidence>
<feature type="compositionally biased region" description="Low complexity" evidence="5">
    <location>
        <begin position="239"/>
        <end position="261"/>
    </location>
</feature>
<dbReference type="Gene3D" id="1.10.10.790">
    <property type="entry name" value="Surp module"/>
    <property type="match status" value="1"/>
</dbReference>
<feature type="compositionally biased region" description="Gly residues" evidence="5">
    <location>
        <begin position="950"/>
        <end position="960"/>
    </location>
</feature>
<dbReference type="STRING" id="66420.A0A194Q8D2"/>
<evidence type="ECO:0000256" key="5">
    <source>
        <dbReference type="SAM" id="MobiDB-lite"/>
    </source>
</evidence>
<organism evidence="7 8">
    <name type="scientific">Papilio xuthus</name>
    <name type="common">Asian swallowtail butterfly</name>
    <dbReference type="NCBI Taxonomy" id="66420"/>
    <lineage>
        <taxon>Eukaryota</taxon>
        <taxon>Metazoa</taxon>
        <taxon>Ecdysozoa</taxon>
        <taxon>Arthropoda</taxon>
        <taxon>Hexapoda</taxon>
        <taxon>Insecta</taxon>
        <taxon>Pterygota</taxon>
        <taxon>Neoptera</taxon>
        <taxon>Endopterygota</taxon>
        <taxon>Lepidoptera</taxon>
        <taxon>Glossata</taxon>
        <taxon>Ditrysia</taxon>
        <taxon>Papilionoidea</taxon>
        <taxon>Papilionidae</taxon>
        <taxon>Papilioninae</taxon>
        <taxon>Papilio</taxon>
    </lineage>
</organism>
<accession>A0A194Q8D2</accession>
<feature type="domain" description="G-patch" evidence="6">
    <location>
        <begin position="806"/>
        <end position="853"/>
    </location>
</feature>
<dbReference type="GO" id="GO:0005654">
    <property type="term" value="C:nucleoplasm"/>
    <property type="evidence" value="ECO:0007669"/>
    <property type="project" value="TreeGrafter"/>
</dbReference>
<feature type="compositionally biased region" description="Low complexity" evidence="5">
    <location>
        <begin position="283"/>
        <end position="302"/>
    </location>
</feature>
<protein>
    <submittedName>
        <fullName evidence="7">SURP and G-patch domain-containing protein 1</fullName>
    </submittedName>
</protein>
<feature type="compositionally biased region" description="Low complexity" evidence="5">
    <location>
        <begin position="223"/>
        <end position="233"/>
    </location>
</feature>
<gene>
    <name evidence="7" type="ORF">RR46_02579</name>
</gene>
<dbReference type="EMBL" id="KQ459564">
    <property type="protein sequence ID" value="KPI99665.1"/>
    <property type="molecule type" value="Genomic_DNA"/>
</dbReference>
<dbReference type="PANTHER" id="PTHR23340:SF0">
    <property type="entry name" value="SURP AND G-PATCH DOMAIN-CONTAINING PROTEIN 1 ISOFORM X1"/>
    <property type="match status" value="1"/>
</dbReference>
<reference evidence="7 8" key="1">
    <citation type="journal article" date="2015" name="Nat. Commun.">
        <title>Outbred genome sequencing and CRISPR/Cas9 gene editing in butterflies.</title>
        <authorList>
            <person name="Li X."/>
            <person name="Fan D."/>
            <person name="Zhang W."/>
            <person name="Liu G."/>
            <person name="Zhang L."/>
            <person name="Zhao L."/>
            <person name="Fang X."/>
            <person name="Chen L."/>
            <person name="Dong Y."/>
            <person name="Chen Y."/>
            <person name="Ding Y."/>
            <person name="Zhao R."/>
            <person name="Feng M."/>
            <person name="Zhu Y."/>
            <person name="Feng Y."/>
            <person name="Jiang X."/>
            <person name="Zhu D."/>
            <person name="Xiang H."/>
            <person name="Feng X."/>
            <person name="Li S."/>
            <person name="Wang J."/>
            <person name="Zhang G."/>
            <person name="Kronforst M.R."/>
            <person name="Wang W."/>
        </authorList>
    </citation>
    <scope>NUCLEOTIDE SEQUENCE [LARGE SCALE GENOMIC DNA]</scope>
    <source>
        <strain evidence="7">Ya'a_city_454_Px</strain>
        <tissue evidence="7">Whole body</tissue>
    </source>
</reference>
<evidence type="ECO:0000313" key="7">
    <source>
        <dbReference type="EMBL" id="KPI99665.1"/>
    </source>
</evidence>
<sequence length="1033" mass="113976">MSNYKDNKNKTALSTRWAQMSKQEQIIERKKMEIQAKAEAQKQAAALAAQVKLNNSNNQDDKSGNIFSNDGSFMSQYKALLEKQKQEKERIEQEKVEEEKKSKMIEPKVEVEETQVKDENDDEDSRDDYNEDSDDNVSNERSRDTQRRWNNRGRNSPTTPVVEDRKKINEKQIPPLNNIPVRPQETNSSNSLKQWNSNGGSDTESETNTDDKKASPHNSTSSPVGPGAAAQGPIGQGPMGPTHMGPRHLGPGPMGPRPMGHGPMGPGPMGHNMDSMGPGPMLSMGPHGPGPMNMGPNMSSSPRQNMGHGPRHMNGPGGPNMHSMPPFFGGPPNCPMPPNFMGPNGPRGPCGPGGMPPNMCGPNMRGHGPNGPMPPFFGPHFSNPGMMGPNGPHNSMMPSNSMPYMGPPPFGPNGPNFGNNRPPFGHNGPPNMPFMPPSSMPPNSLHTIPEPKPLDAVSIPPPEPMKLQNIPPPMPLPLNHIPKPKELDSDNTCASPKSTQVLSADVLPPSAQRAAAEVASNGDHWENVLKAMHTQDQNLWFLHSTNSNEYKAFRELVMKHRKDGVDDKSQVKPEDRYEPEFCLEDDDSYDESKPIKQEACDGDLKEDDDDPNSKEAEARRRERKRKSRWGEDPPADIKPPGVAPPLPPMLPGAKLAKIDEEGMKLTNIHRNNPALMQYAMTNYGTTSLSVDDWKKCEDNFKLNLLYQDMLKKRQEVDRLAAAGKHKYEYDSDEDTSEGTWEHRLRAKEMCATEKWATELTKQAAGKHHIGDFLPPEELRKFMEKYSAIKSGKEPDLSDYKEFKLKEDNIGFKMLQKLGWNEGQGLGAEGAGIVEPINKAPQPVANLGLGAAAAEVVNSEDDEFDAYRKRMMLAYRFNRLVRKSVARWAYFRRKPRPWTRGRSVSDTGLCDIAHHDSNYLDIGHGKHRSLFVLDGASRYDVPSLCITSAGGSAGGSVGGSASGSTSALGLEEASDSDAERPRRHHLRVPTPHYHGQSPVQGSEPLLVDHSQPRWPLGRIGGLTLHISLNFFADM</sequence>
<feature type="compositionally biased region" description="Basic and acidic residues" evidence="5">
    <location>
        <begin position="611"/>
        <end position="620"/>
    </location>
</feature>
<dbReference type="AlphaFoldDB" id="A0A194Q8D2"/>
<dbReference type="Pfam" id="PF01585">
    <property type="entry name" value="G-patch"/>
    <property type="match status" value="1"/>
</dbReference>
<evidence type="ECO:0000256" key="2">
    <source>
        <dbReference type="ARBA" id="ARBA00022664"/>
    </source>
</evidence>
<feature type="compositionally biased region" description="Basic and acidic residues" evidence="5">
    <location>
        <begin position="563"/>
        <end position="579"/>
    </location>
</feature>
<keyword evidence="2" id="KW-0507">mRNA processing</keyword>
<evidence type="ECO:0000256" key="1">
    <source>
        <dbReference type="ARBA" id="ARBA00004123"/>
    </source>
</evidence>
<evidence type="ECO:0000259" key="6">
    <source>
        <dbReference type="PROSITE" id="PS50174"/>
    </source>
</evidence>
<feature type="compositionally biased region" description="Polar residues" evidence="5">
    <location>
        <begin position="184"/>
        <end position="202"/>
    </location>
</feature>
<feature type="compositionally biased region" description="Acidic residues" evidence="5">
    <location>
        <begin position="119"/>
        <end position="137"/>
    </location>
</feature>
<feature type="region of interest" description="Disordered" evidence="5">
    <location>
        <begin position="986"/>
        <end position="1005"/>
    </location>
</feature>